<protein>
    <recommendedName>
        <fullName evidence="8">ABC transmembrane type-1 domain-containing protein</fullName>
    </recommendedName>
</protein>
<keyword evidence="6 7" id="KW-0472">Membrane</keyword>
<evidence type="ECO:0000256" key="3">
    <source>
        <dbReference type="ARBA" id="ARBA00022475"/>
    </source>
</evidence>
<dbReference type="EMBL" id="UOGJ01000043">
    <property type="protein sequence ID" value="VAX35305.1"/>
    <property type="molecule type" value="Genomic_DNA"/>
</dbReference>
<evidence type="ECO:0000256" key="7">
    <source>
        <dbReference type="SAM" id="Phobius"/>
    </source>
</evidence>
<dbReference type="AlphaFoldDB" id="A0A3B1DTY3"/>
<keyword evidence="3" id="KW-1003">Cell membrane</keyword>
<feature type="transmembrane region" description="Helical" evidence="7">
    <location>
        <begin position="277"/>
        <end position="298"/>
    </location>
</feature>
<keyword evidence="4 7" id="KW-0812">Transmembrane</keyword>
<name>A0A3B1DTY3_9ZZZZ</name>
<feature type="transmembrane region" description="Helical" evidence="7">
    <location>
        <begin position="229"/>
        <end position="257"/>
    </location>
</feature>
<dbReference type="SUPFAM" id="SSF161098">
    <property type="entry name" value="MetI-like"/>
    <property type="match status" value="1"/>
</dbReference>
<dbReference type="InterPro" id="IPR050809">
    <property type="entry name" value="UgpAE/MalFG_permease"/>
</dbReference>
<dbReference type="GO" id="GO:0055085">
    <property type="term" value="P:transmembrane transport"/>
    <property type="evidence" value="ECO:0007669"/>
    <property type="project" value="InterPro"/>
</dbReference>
<feature type="transmembrane region" description="Helical" evidence="7">
    <location>
        <begin position="115"/>
        <end position="135"/>
    </location>
</feature>
<dbReference type="InterPro" id="IPR035906">
    <property type="entry name" value="MetI-like_sf"/>
</dbReference>
<organism evidence="9">
    <name type="scientific">hydrothermal vent metagenome</name>
    <dbReference type="NCBI Taxonomy" id="652676"/>
    <lineage>
        <taxon>unclassified sequences</taxon>
        <taxon>metagenomes</taxon>
        <taxon>ecological metagenomes</taxon>
    </lineage>
</organism>
<evidence type="ECO:0000259" key="8">
    <source>
        <dbReference type="PROSITE" id="PS50928"/>
    </source>
</evidence>
<proteinExistence type="predicted"/>
<dbReference type="PROSITE" id="PS50928">
    <property type="entry name" value="ABC_TM1"/>
    <property type="match status" value="1"/>
</dbReference>
<feature type="transmembrane region" description="Helical" evidence="7">
    <location>
        <begin position="83"/>
        <end position="103"/>
    </location>
</feature>
<dbReference type="Gene3D" id="1.10.3720.10">
    <property type="entry name" value="MetI-like"/>
    <property type="match status" value="1"/>
</dbReference>
<keyword evidence="2" id="KW-0813">Transport</keyword>
<evidence type="ECO:0000256" key="1">
    <source>
        <dbReference type="ARBA" id="ARBA00004651"/>
    </source>
</evidence>
<sequence length="308" mass="34575">MSEAITNKISFLKIKHQFINFSFILPAVTIFSIFYIYPFFEVFNLSVHEWNGISLHKTFVGLDNFKRLMQDADWWNSMVNAGFITFIALTLQNMVAFGLALACDREIKMKRFYRVVFFIPPVLSEIVVGIIWQWMLYSGTQGGEHIGLLNYFLDKVGLHHLVRSWLSDPKTALPVIAIVHSWKGFGWGFIMLLAGLQTIDKQLYEAAKVDGAGSWSTFKNVTIPMMVPVILVVVILTILGAMQAFVLIISMVGDGLVNYTDVPVTLILGSMQRGNDFGYACAQGVSFGLILIGISFAFKLMSTKMKQA</sequence>
<accession>A0A3B1DTY3</accession>
<evidence type="ECO:0000256" key="6">
    <source>
        <dbReference type="ARBA" id="ARBA00023136"/>
    </source>
</evidence>
<feature type="transmembrane region" description="Helical" evidence="7">
    <location>
        <begin position="172"/>
        <end position="194"/>
    </location>
</feature>
<feature type="domain" description="ABC transmembrane type-1" evidence="8">
    <location>
        <begin position="78"/>
        <end position="298"/>
    </location>
</feature>
<reference evidence="9" key="1">
    <citation type="submission" date="2018-06" db="EMBL/GenBank/DDBJ databases">
        <authorList>
            <person name="Zhirakovskaya E."/>
        </authorList>
    </citation>
    <scope>NUCLEOTIDE SEQUENCE</scope>
</reference>
<evidence type="ECO:0000256" key="2">
    <source>
        <dbReference type="ARBA" id="ARBA00022448"/>
    </source>
</evidence>
<evidence type="ECO:0000313" key="9">
    <source>
        <dbReference type="EMBL" id="VAX35305.1"/>
    </source>
</evidence>
<feature type="transmembrane region" description="Helical" evidence="7">
    <location>
        <begin position="21"/>
        <end position="40"/>
    </location>
</feature>
<comment type="subcellular location">
    <subcellularLocation>
        <location evidence="1">Cell membrane</location>
        <topology evidence="1">Multi-pass membrane protein</topology>
    </subcellularLocation>
</comment>
<dbReference type="CDD" id="cd06261">
    <property type="entry name" value="TM_PBP2"/>
    <property type="match status" value="1"/>
</dbReference>
<dbReference type="PANTHER" id="PTHR43227:SF11">
    <property type="entry name" value="BLL4140 PROTEIN"/>
    <property type="match status" value="1"/>
</dbReference>
<keyword evidence="5 7" id="KW-1133">Transmembrane helix</keyword>
<dbReference type="PANTHER" id="PTHR43227">
    <property type="entry name" value="BLL4140 PROTEIN"/>
    <property type="match status" value="1"/>
</dbReference>
<dbReference type="GO" id="GO:0005886">
    <property type="term" value="C:plasma membrane"/>
    <property type="evidence" value="ECO:0007669"/>
    <property type="project" value="UniProtKB-SubCell"/>
</dbReference>
<gene>
    <name evidence="9" type="ORF">MNBD_UNCLBAC01-1766</name>
</gene>
<evidence type="ECO:0000256" key="5">
    <source>
        <dbReference type="ARBA" id="ARBA00022989"/>
    </source>
</evidence>
<dbReference type="Pfam" id="PF00528">
    <property type="entry name" value="BPD_transp_1"/>
    <property type="match status" value="1"/>
</dbReference>
<dbReference type="InterPro" id="IPR000515">
    <property type="entry name" value="MetI-like"/>
</dbReference>
<evidence type="ECO:0000256" key="4">
    <source>
        <dbReference type="ARBA" id="ARBA00022692"/>
    </source>
</evidence>